<evidence type="ECO:0000313" key="1">
    <source>
        <dbReference type="EMBL" id="SKC86931.1"/>
    </source>
</evidence>
<dbReference type="OrthoDB" id="1929155at2"/>
<dbReference type="STRING" id="36842.SAMN02194393_04599"/>
<organism evidence="1 2">
    <name type="scientific">Maledivibacter halophilus</name>
    <dbReference type="NCBI Taxonomy" id="36842"/>
    <lineage>
        <taxon>Bacteria</taxon>
        <taxon>Bacillati</taxon>
        <taxon>Bacillota</taxon>
        <taxon>Clostridia</taxon>
        <taxon>Peptostreptococcales</taxon>
        <taxon>Caminicellaceae</taxon>
        <taxon>Maledivibacter</taxon>
    </lineage>
</organism>
<dbReference type="Proteomes" id="UP000190285">
    <property type="component" value="Unassembled WGS sequence"/>
</dbReference>
<proteinExistence type="predicted"/>
<evidence type="ECO:0000313" key="2">
    <source>
        <dbReference type="Proteomes" id="UP000190285"/>
    </source>
</evidence>
<keyword evidence="2" id="KW-1185">Reference proteome</keyword>
<accession>A0A1T5MFA8</accession>
<gene>
    <name evidence="1" type="ORF">SAMN02194393_04599</name>
</gene>
<dbReference type="EMBL" id="FUZT01000015">
    <property type="protein sequence ID" value="SKC86931.1"/>
    <property type="molecule type" value="Genomic_DNA"/>
</dbReference>
<sequence length="110" mass="12950">MTKHRSKTQLISIKDEFDDVWELIALLKKDKKNISDYICRAIRFYKENSSKPETNLTEARVRLIVKEEMKILLDGMEIVKKDEELNIDNMLNNKSFEAAFSSFEESDDDN</sequence>
<protein>
    <submittedName>
        <fullName evidence="1">Uncharacterized protein</fullName>
    </submittedName>
</protein>
<dbReference type="RefSeq" id="WP_079495013.1">
    <property type="nucleotide sequence ID" value="NZ_FUZT01000015.1"/>
</dbReference>
<reference evidence="2" key="1">
    <citation type="submission" date="2017-02" db="EMBL/GenBank/DDBJ databases">
        <authorList>
            <person name="Varghese N."/>
            <person name="Submissions S."/>
        </authorList>
    </citation>
    <scope>NUCLEOTIDE SEQUENCE [LARGE SCALE GENOMIC DNA]</scope>
    <source>
        <strain evidence="2">M1</strain>
    </source>
</reference>
<name>A0A1T5MFA8_9FIRM</name>
<dbReference type="AlphaFoldDB" id="A0A1T5MFA8"/>